<reference evidence="1 2" key="1">
    <citation type="journal article" date="2022" name="Allergy">
        <title>Genome assembly and annotation of Periplaneta americana reveal a comprehensive cockroach allergen profile.</title>
        <authorList>
            <person name="Wang L."/>
            <person name="Xiong Q."/>
            <person name="Saelim N."/>
            <person name="Wang L."/>
            <person name="Nong W."/>
            <person name="Wan A.T."/>
            <person name="Shi M."/>
            <person name="Liu X."/>
            <person name="Cao Q."/>
            <person name="Hui J.H.L."/>
            <person name="Sookrung N."/>
            <person name="Leung T.F."/>
            <person name="Tungtrongchitr A."/>
            <person name="Tsui S.K.W."/>
        </authorList>
    </citation>
    <scope>NUCLEOTIDE SEQUENCE [LARGE SCALE GENOMIC DNA]</scope>
    <source>
        <strain evidence="1">PWHHKU_190912</strain>
    </source>
</reference>
<dbReference type="EMBL" id="JAJSOF020000013">
    <property type="protein sequence ID" value="KAJ4442377.1"/>
    <property type="molecule type" value="Genomic_DNA"/>
</dbReference>
<organism evidence="1 2">
    <name type="scientific">Periplaneta americana</name>
    <name type="common">American cockroach</name>
    <name type="synonym">Blatta americana</name>
    <dbReference type="NCBI Taxonomy" id="6978"/>
    <lineage>
        <taxon>Eukaryota</taxon>
        <taxon>Metazoa</taxon>
        <taxon>Ecdysozoa</taxon>
        <taxon>Arthropoda</taxon>
        <taxon>Hexapoda</taxon>
        <taxon>Insecta</taxon>
        <taxon>Pterygota</taxon>
        <taxon>Neoptera</taxon>
        <taxon>Polyneoptera</taxon>
        <taxon>Dictyoptera</taxon>
        <taxon>Blattodea</taxon>
        <taxon>Blattoidea</taxon>
        <taxon>Blattidae</taxon>
        <taxon>Blattinae</taxon>
        <taxon>Periplaneta</taxon>
    </lineage>
</organism>
<evidence type="ECO:0000313" key="2">
    <source>
        <dbReference type="Proteomes" id="UP001148838"/>
    </source>
</evidence>
<keyword evidence="2" id="KW-1185">Reference proteome</keyword>
<protein>
    <submittedName>
        <fullName evidence="1">Uncharacterized protein</fullName>
    </submittedName>
</protein>
<accession>A0ABQ8T796</accession>
<gene>
    <name evidence="1" type="ORF">ANN_03963</name>
</gene>
<evidence type="ECO:0000313" key="1">
    <source>
        <dbReference type="EMBL" id="KAJ4442377.1"/>
    </source>
</evidence>
<sequence length="177" mass="20433">MAGLCEGGNEPPGSLKANDFIVKVDAFVVNNEKVELPKLKWKLKPGSVSHIFPNLHKYLSTPIKSRKRLQDCTTPRKRMRMDEDYLPERSMTKTRDETPEPIAITSRDIVTQYRRSTGQRLTTVLMKIRATRVKRLLEEHASGSRHQILFTDENIFTMGELNRVCMLTPLRKVLRNI</sequence>
<name>A0ABQ8T796_PERAM</name>
<proteinExistence type="predicted"/>
<comment type="caution">
    <text evidence="1">The sequence shown here is derived from an EMBL/GenBank/DDBJ whole genome shotgun (WGS) entry which is preliminary data.</text>
</comment>
<dbReference type="Proteomes" id="UP001148838">
    <property type="component" value="Unassembled WGS sequence"/>
</dbReference>